<organism evidence="2 3">
    <name type="scientific">Paenibacillus catalpae</name>
    <dbReference type="NCBI Taxonomy" id="1045775"/>
    <lineage>
        <taxon>Bacteria</taxon>
        <taxon>Bacillati</taxon>
        <taxon>Bacillota</taxon>
        <taxon>Bacilli</taxon>
        <taxon>Bacillales</taxon>
        <taxon>Paenibacillaceae</taxon>
        <taxon>Paenibacillus</taxon>
    </lineage>
</organism>
<evidence type="ECO:0000313" key="2">
    <source>
        <dbReference type="EMBL" id="SFE83066.1"/>
    </source>
</evidence>
<protein>
    <submittedName>
        <fullName evidence="2">Serine/threonine protein kinase</fullName>
    </submittedName>
</protein>
<dbReference type="Proteomes" id="UP000198855">
    <property type="component" value="Unassembled WGS sequence"/>
</dbReference>
<keyword evidence="2" id="KW-0723">Serine/threonine-protein kinase</keyword>
<dbReference type="CDD" id="cd00180">
    <property type="entry name" value="PKc"/>
    <property type="match status" value="1"/>
</dbReference>
<dbReference type="Gene3D" id="3.30.200.20">
    <property type="entry name" value="Phosphorylase Kinase, domain 1"/>
    <property type="match status" value="1"/>
</dbReference>
<dbReference type="SUPFAM" id="SSF56112">
    <property type="entry name" value="Protein kinase-like (PK-like)"/>
    <property type="match status" value="1"/>
</dbReference>
<accession>A0A1I2DRB6</accession>
<name>A0A1I2DRB6_9BACL</name>
<sequence length="280" mass="32627">MPIWWKQWIIKWMDYPLREGLVWAETYRIEEFLGMGSYGQAYRCTDLRSGTSVLLKRAKPSKRDTGRRLLRRENDILQKLDHPQMPQWLDWAMHRREAALIMAFIDGVNAEQAILLEGRTYTELEALLMVQDLLSPLKHLHEAGYVHRDVRIPNVMLHRENIYLIDLGLACRIGEKNPDGREEEAPSGFADSWGAVKHRMRQPDRTSDLYGLGHLFLFLMYAGYTPEEGEEERGWEEELTLKPEVRSFVKGLLESRWQTAAECGRILEGILEHYSSGNNE</sequence>
<dbReference type="EMBL" id="FOMT01000004">
    <property type="protein sequence ID" value="SFE83066.1"/>
    <property type="molecule type" value="Genomic_DNA"/>
</dbReference>
<dbReference type="SMART" id="SM00219">
    <property type="entry name" value="TyrKc"/>
    <property type="match status" value="1"/>
</dbReference>
<gene>
    <name evidence="2" type="ORF">SAMN05216378_4236</name>
</gene>
<dbReference type="InterPro" id="IPR000719">
    <property type="entry name" value="Prot_kinase_dom"/>
</dbReference>
<dbReference type="Pfam" id="PF00069">
    <property type="entry name" value="Pkinase"/>
    <property type="match status" value="1"/>
</dbReference>
<dbReference type="AlphaFoldDB" id="A0A1I2DRB6"/>
<dbReference type="InterPro" id="IPR020635">
    <property type="entry name" value="Tyr_kinase_cat_dom"/>
</dbReference>
<proteinExistence type="predicted"/>
<dbReference type="PANTHER" id="PTHR24347">
    <property type="entry name" value="SERINE/THREONINE-PROTEIN KINASE"/>
    <property type="match status" value="1"/>
</dbReference>
<evidence type="ECO:0000259" key="1">
    <source>
        <dbReference type="PROSITE" id="PS50011"/>
    </source>
</evidence>
<dbReference type="GO" id="GO:0004713">
    <property type="term" value="F:protein tyrosine kinase activity"/>
    <property type="evidence" value="ECO:0007669"/>
    <property type="project" value="InterPro"/>
</dbReference>
<keyword evidence="3" id="KW-1185">Reference proteome</keyword>
<keyword evidence="2" id="KW-0418">Kinase</keyword>
<dbReference type="STRING" id="1045775.SAMN05216378_4236"/>
<keyword evidence="2" id="KW-0808">Transferase</keyword>
<dbReference type="InterPro" id="IPR011009">
    <property type="entry name" value="Kinase-like_dom_sf"/>
</dbReference>
<feature type="domain" description="Protein kinase" evidence="1">
    <location>
        <begin position="27"/>
        <end position="280"/>
    </location>
</feature>
<reference evidence="3" key="1">
    <citation type="submission" date="2016-10" db="EMBL/GenBank/DDBJ databases">
        <authorList>
            <person name="Varghese N."/>
            <person name="Submissions S."/>
        </authorList>
    </citation>
    <scope>NUCLEOTIDE SEQUENCE [LARGE SCALE GENOMIC DNA]</scope>
    <source>
        <strain evidence="3">CGMCC 1.10784</strain>
    </source>
</reference>
<evidence type="ECO:0000313" key="3">
    <source>
        <dbReference type="Proteomes" id="UP000198855"/>
    </source>
</evidence>
<dbReference type="GO" id="GO:0005524">
    <property type="term" value="F:ATP binding"/>
    <property type="evidence" value="ECO:0007669"/>
    <property type="project" value="InterPro"/>
</dbReference>
<dbReference type="GO" id="GO:0004674">
    <property type="term" value="F:protein serine/threonine kinase activity"/>
    <property type="evidence" value="ECO:0007669"/>
    <property type="project" value="UniProtKB-KW"/>
</dbReference>
<dbReference type="PROSITE" id="PS50011">
    <property type="entry name" value="PROTEIN_KINASE_DOM"/>
    <property type="match status" value="1"/>
</dbReference>
<dbReference type="Gene3D" id="1.10.510.10">
    <property type="entry name" value="Transferase(Phosphotransferase) domain 1"/>
    <property type="match status" value="1"/>
</dbReference>